<evidence type="ECO:0000313" key="2">
    <source>
        <dbReference type="EMBL" id="KWX16383.1"/>
    </source>
</evidence>
<dbReference type="RefSeq" id="WP_060854026.1">
    <property type="nucleotide sequence ID" value="NZ_LRHK01000007.1"/>
</dbReference>
<dbReference type="Proteomes" id="UP000070452">
    <property type="component" value="Unassembled WGS sequence"/>
</dbReference>
<dbReference type="InterPro" id="IPR018913">
    <property type="entry name" value="BppU_N"/>
</dbReference>
<dbReference type="Pfam" id="PF10651">
    <property type="entry name" value="BppU_N"/>
    <property type="match status" value="1"/>
</dbReference>
<organism evidence="2 3">
    <name type="scientific">Enterococcus faecium</name>
    <name type="common">Streptococcus faecium</name>
    <dbReference type="NCBI Taxonomy" id="1352"/>
    <lineage>
        <taxon>Bacteria</taxon>
        <taxon>Bacillati</taxon>
        <taxon>Bacillota</taxon>
        <taxon>Bacilli</taxon>
        <taxon>Lactobacillales</taxon>
        <taxon>Enterococcaceae</taxon>
        <taxon>Enterococcus</taxon>
    </lineage>
</organism>
<proteinExistence type="predicted"/>
<dbReference type="EMBL" id="LRHK01000007">
    <property type="protein sequence ID" value="KWX16383.1"/>
    <property type="molecule type" value="Genomic_DNA"/>
</dbReference>
<feature type="domain" description="BppU N-terminal" evidence="1">
    <location>
        <begin position="3"/>
        <end position="141"/>
    </location>
</feature>
<evidence type="ECO:0000313" key="3">
    <source>
        <dbReference type="Proteomes" id="UP000070452"/>
    </source>
</evidence>
<comment type="caution">
    <text evidence="2">The sequence shown here is derived from an EMBL/GenBank/DDBJ whole genome shotgun (WGS) entry which is preliminary data.</text>
</comment>
<evidence type="ECO:0000259" key="1">
    <source>
        <dbReference type="Pfam" id="PF10651"/>
    </source>
</evidence>
<dbReference type="Gene3D" id="2.60.40.3350">
    <property type="match status" value="1"/>
</dbReference>
<gene>
    <name evidence="2" type="ORF">AWT83_18190</name>
</gene>
<dbReference type="Gene3D" id="6.10.250.1350">
    <property type="match status" value="2"/>
</dbReference>
<name>A0A132P247_ENTFC</name>
<protein>
    <recommendedName>
        <fullName evidence="1">BppU N-terminal domain-containing protein</fullName>
    </recommendedName>
</protein>
<accession>A0A132P247</accession>
<sequence>MAKWNVILSTTEPYNYVGMIQVRQGNKNTEVMEATIVENGLPYDLSECKVYFESVVGGKYPVQLETKIVDAKKGEIKYTFDKYSMQCLHRQTANFIIFKGEDLIGTTQDFSYFVINAVSKTEGEMGSYWQSIEDLIADMTDFINENKGDFTDWMNERKEEFDRWREEQEHSFQDWREGQESDYLAWFESIKDILKTIDPGGVMLAELTDARVDIQGVRHASISERLLADMDYLYQKLRATLFTIEYSEIEVTDILQDDLFSDNHEVEKIETVEFPIEEGALIIATVDDPKQNVFTLEKVGVI</sequence>
<dbReference type="AlphaFoldDB" id="A0A132P247"/>
<reference evidence="2 3" key="1">
    <citation type="submission" date="2016-01" db="EMBL/GenBank/DDBJ databases">
        <title>Molecular Mechanisms for transfer of large genomic segments between Enterococcus faecium strains.</title>
        <authorList>
            <person name="Garcia-Solache M.A."/>
            <person name="Lebreton F."/>
            <person name="Mclaughlin R.E."/>
            <person name="Whiteaker J.D."/>
            <person name="Gilmore M.S."/>
            <person name="Rice L.B."/>
        </authorList>
    </citation>
    <scope>NUCLEOTIDE SEQUENCE [LARGE SCALE GENOMIC DNA]</scope>
    <source>
        <strain evidence="2 3">D344RRF x C68</strain>
    </source>
</reference>